<dbReference type="RefSeq" id="WP_049684891.1">
    <property type="nucleotide sequence ID" value="NZ_CP009170.1"/>
</dbReference>
<dbReference type="OrthoDB" id="9815002at2"/>
<organism evidence="2 3">
    <name type="scientific">Thermoanaerobacter kivui</name>
    <name type="common">Acetogenium kivui</name>
    <dbReference type="NCBI Taxonomy" id="2325"/>
    <lineage>
        <taxon>Bacteria</taxon>
        <taxon>Bacillati</taxon>
        <taxon>Bacillota</taxon>
        <taxon>Clostridia</taxon>
        <taxon>Thermoanaerobacterales</taxon>
        <taxon>Thermoanaerobacteraceae</taxon>
        <taxon>Thermoanaerobacter</taxon>
    </lineage>
</organism>
<keyword evidence="3" id="KW-1185">Reference proteome</keyword>
<evidence type="ECO:0000313" key="3">
    <source>
        <dbReference type="Proteomes" id="UP000029669"/>
    </source>
</evidence>
<dbReference type="PANTHER" id="PTHR37423:SF2">
    <property type="entry name" value="MEMBRANE-BOUND LYTIC MUREIN TRANSGLYCOSYLASE C"/>
    <property type="match status" value="1"/>
</dbReference>
<dbReference type="Proteomes" id="UP000029669">
    <property type="component" value="Chromosome"/>
</dbReference>
<reference evidence="3" key="1">
    <citation type="journal article" date="2015" name="Genome Announc.">
        <title>Whole-Genome Sequences of 80 Environmental and Clinical Isolates of Burkholderia pseudomallei.</title>
        <authorList>
            <person name="Johnson S.L."/>
            <person name="Baker A.L."/>
            <person name="Chain P.S."/>
            <person name="Currie B.J."/>
            <person name="Daligault H.E."/>
            <person name="Davenport K.W."/>
            <person name="Davis C.B."/>
            <person name="Inglis T.J."/>
            <person name="Kaestli M."/>
            <person name="Koren S."/>
            <person name="Mayo M."/>
            <person name="Merritt A.J."/>
            <person name="Price E.P."/>
            <person name="Sarovich D.S."/>
            <person name="Warner J."/>
            <person name="Rosovitz M.J."/>
        </authorList>
    </citation>
    <scope>NUCLEOTIDE SEQUENCE [LARGE SCALE GENOMIC DNA]</scope>
    <source>
        <strain evidence="3">DSM 2030</strain>
    </source>
</reference>
<dbReference type="KEGG" id="tki:TKV_c09040"/>
<feature type="domain" description="Transglycosylase SLT" evidence="1">
    <location>
        <begin position="68"/>
        <end position="173"/>
    </location>
</feature>
<dbReference type="eggNOG" id="COG0741">
    <property type="taxonomic scope" value="Bacteria"/>
</dbReference>
<dbReference type="InterPro" id="IPR023346">
    <property type="entry name" value="Lysozyme-like_dom_sf"/>
</dbReference>
<dbReference type="PANTHER" id="PTHR37423">
    <property type="entry name" value="SOLUBLE LYTIC MUREIN TRANSGLYCOSYLASE-RELATED"/>
    <property type="match status" value="1"/>
</dbReference>
<dbReference type="CDD" id="cd00254">
    <property type="entry name" value="LT-like"/>
    <property type="match status" value="1"/>
</dbReference>
<dbReference type="InterPro" id="IPR008258">
    <property type="entry name" value="Transglycosylase_SLT_dom_1"/>
</dbReference>
<gene>
    <name evidence="2" type="ORF">TKV_c09040</name>
</gene>
<dbReference type="AlphaFoldDB" id="A0A097AQK1"/>
<dbReference type="EMBL" id="CP009170">
    <property type="protein sequence ID" value="AIS52083.1"/>
    <property type="molecule type" value="Genomic_DNA"/>
</dbReference>
<dbReference type="STRING" id="2325.TKV_c09040"/>
<sequence length="186" mass="21071">MSNYIDELIQSKFREIQNRLPPNVKIFNTDKSFEEILNNTLQSQQLSTQNNTNSFTAKKVDMQQIEKLIEEASKKYNVDANLIKSIIKAESNFNQFAISKAGAMGLMQLMPSTAKELNVDNPFDASQNIDGGVRYLKSLLDTYKDVSLALAAYNAGPQSVEKYQGIPPYQETINYINKILNDLYNK</sequence>
<accession>A0A097AQK1</accession>
<proteinExistence type="predicted"/>
<name>A0A097AQK1_THEKI</name>
<evidence type="ECO:0000259" key="1">
    <source>
        <dbReference type="Pfam" id="PF01464"/>
    </source>
</evidence>
<dbReference type="HOGENOM" id="CLU_065765_4_6_9"/>
<protein>
    <submittedName>
        <fullName evidence="2">Lytic transglycosylase catalytic</fullName>
    </submittedName>
</protein>
<dbReference type="Gene3D" id="1.10.530.10">
    <property type="match status" value="1"/>
</dbReference>
<evidence type="ECO:0000313" key="2">
    <source>
        <dbReference type="EMBL" id="AIS52083.1"/>
    </source>
</evidence>
<dbReference type="SUPFAM" id="SSF53955">
    <property type="entry name" value="Lysozyme-like"/>
    <property type="match status" value="1"/>
</dbReference>
<dbReference type="Pfam" id="PF01464">
    <property type="entry name" value="SLT"/>
    <property type="match status" value="1"/>
</dbReference>